<accession>A0A382EH68</accession>
<gene>
    <name evidence="1" type="ORF">METZ01_LOCUS202165</name>
</gene>
<dbReference type="Gene3D" id="2.30.30.100">
    <property type="match status" value="1"/>
</dbReference>
<dbReference type="AlphaFoldDB" id="A0A382EH68"/>
<reference evidence="1" key="1">
    <citation type="submission" date="2018-05" db="EMBL/GenBank/DDBJ databases">
        <authorList>
            <person name="Lanie J.A."/>
            <person name="Ng W.-L."/>
            <person name="Kazmierczak K.M."/>
            <person name="Andrzejewski T.M."/>
            <person name="Davidsen T.M."/>
            <person name="Wayne K.J."/>
            <person name="Tettelin H."/>
            <person name="Glass J.I."/>
            <person name="Rusch D."/>
            <person name="Podicherti R."/>
            <person name="Tsui H.-C.T."/>
            <person name="Winkler M.E."/>
        </authorList>
    </citation>
    <scope>NUCLEOTIDE SEQUENCE</scope>
</reference>
<protein>
    <submittedName>
        <fullName evidence="1">Uncharacterized protein</fullName>
    </submittedName>
</protein>
<evidence type="ECO:0000313" key="1">
    <source>
        <dbReference type="EMBL" id="SVB49311.1"/>
    </source>
</evidence>
<name>A0A382EH68_9ZZZZ</name>
<proteinExistence type="predicted"/>
<dbReference type="EMBL" id="UINC01044196">
    <property type="protein sequence ID" value="SVB49311.1"/>
    <property type="molecule type" value="Genomic_DNA"/>
</dbReference>
<organism evidence="1">
    <name type="scientific">marine metagenome</name>
    <dbReference type="NCBI Taxonomy" id="408172"/>
    <lineage>
        <taxon>unclassified sequences</taxon>
        <taxon>metagenomes</taxon>
        <taxon>ecological metagenomes</taxon>
    </lineage>
</organism>
<sequence length="67" mass="7702">MFINIQQMEKGPNIQLFPYDLIAEGNITVNPDQIIWMADPEQKLLNQYQEIFSKIITPPKGSVTPIK</sequence>